<keyword evidence="2" id="KW-1185">Reference proteome</keyword>
<dbReference type="Proteomes" id="UP000821853">
    <property type="component" value="Unassembled WGS sequence"/>
</dbReference>
<comment type="caution">
    <text evidence="1">The sequence shown here is derived from an EMBL/GenBank/DDBJ whole genome shotgun (WGS) entry which is preliminary data.</text>
</comment>
<name>A0A9J6HC58_HAELO</name>
<dbReference type="AlphaFoldDB" id="A0A9J6HC58"/>
<reference evidence="1 2" key="1">
    <citation type="journal article" date="2020" name="Cell">
        <title>Large-Scale Comparative Analyses of Tick Genomes Elucidate Their Genetic Diversity and Vector Capacities.</title>
        <authorList>
            <consortium name="Tick Genome and Microbiome Consortium (TIGMIC)"/>
            <person name="Jia N."/>
            <person name="Wang J."/>
            <person name="Shi W."/>
            <person name="Du L."/>
            <person name="Sun Y."/>
            <person name="Zhan W."/>
            <person name="Jiang J.F."/>
            <person name="Wang Q."/>
            <person name="Zhang B."/>
            <person name="Ji P."/>
            <person name="Bell-Sakyi L."/>
            <person name="Cui X.M."/>
            <person name="Yuan T.T."/>
            <person name="Jiang B.G."/>
            <person name="Yang W.F."/>
            <person name="Lam T.T."/>
            <person name="Chang Q.C."/>
            <person name="Ding S.J."/>
            <person name="Wang X.J."/>
            <person name="Zhu J.G."/>
            <person name="Ruan X.D."/>
            <person name="Zhao L."/>
            <person name="Wei J.T."/>
            <person name="Ye R.Z."/>
            <person name="Que T.C."/>
            <person name="Du C.H."/>
            <person name="Zhou Y.H."/>
            <person name="Cheng J.X."/>
            <person name="Dai P.F."/>
            <person name="Guo W.B."/>
            <person name="Han X.H."/>
            <person name="Huang E.J."/>
            <person name="Li L.F."/>
            <person name="Wei W."/>
            <person name="Gao Y.C."/>
            <person name="Liu J.Z."/>
            <person name="Shao H.Z."/>
            <person name="Wang X."/>
            <person name="Wang C.C."/>
            <person name="Yang T.C."/>
            <person name="Huo Q.B."/>
            <person name="Li W."/>
            <person name="Chen H.Y."/>
            <person name="Chen S.E."/>
            <person name="Zhou L.G."/>
            <person name="Ni X.B."/>
            <person name="Tian J.H."/>
            <person name="Sheng Y."/>
            <person name="Liu T."/>
            <person name="Pan Y.S."/>
            <person name="Xia L.Y."/>
            <person name="Li J."/>
            <person name="Zhao F."/>
            <person name="Cao W.C."/>
        </authorList>
    </citation>
    <scope>NUCLEOTIDE SEQUENCE [LARGE SCALE GENOMIC DNA]</scope>
    <source>
        <strain evidence="1">HaeL-2018</strain>
    </source>
</reference>
<dbReference type="OrthoDB" id="6500373at2759"/>
<evidence type="ECO:0000313" key="1">
    <source>
        <dbReference type="EMBL" id="KAH9384472.1"/>
    </source>
</evidence>
<sequence length="131" mass="14326">MTSLARVHYLVIYCEDMVGMNRPGQGLTEVLAKLFDEKITHPETRQLMMDKLPELQVCLTNMAAMTPEITMQNRRGSGKQRSSAESRGYLRLVAPTSASSATSSIARSASAVRLGLPVRTVLGMPLMKAIS</sequence>
<dbReference type="EMBL" id="JABSTR010002474">
    <property type="protein sequence ID" value="KAH9384472.1"/>
    <property type="molecule type" value="Genomic_DNA"/>
</dbReference>
<gene>
    <name evidence="1" type="ORF">HPB48_026480</name>
</gene>
<organism evidence="1 2">
    <name type="scientific">Haemaphysalis longicornis</name>
    <name type="common">Bush tick</name>
    <dbReference type="NCBI Taxonomy" id="44386"/>
    <lineage>
        <taxon>Eukaryota</taxon>
        <taxon>Metazoa</taxon>
        <taxon>Ecdysozoa</taxon>
        <taxon>Arthropoda</taxon>
        <taxon>Chelicerata</taxon>
        <taxon>Arachnida</taxon>
        <taxon>Acari</taxon>
        <taxon>Parasitiformes</taxon>
        <taxon>Ixodida</taxon>
        <taxon>Ixodoidea</taxon>
        <taxon>Ixodidae</taxon>
        <taxon>Haemaphysalinae</taxon>
        <taxon>Haemaphysalis</taxon>
    </lineage>
</organism>
<proteinExistence type="predicted"/>
<dbReference type="VEuPathDB" id="VectorBase:HLOH_064456"/>
<evidence type="ECO:0000313" key="2">
    <source>
        <dbReference type="Proteomes" id="UP000821853"/>
    </source>
</evidence>
<protein>
    <submittedName>
        <fullName evidence="1">Uncharacterized protein</fullName>
    </submittedName>
</protein>
<accession>A0A9J6HC58</accession>